<dbReference type="RefSeq" id="WP_013464385.1">
    <property type="nucleotide sequence ID" value="NZ_BJXY01000021.1"/>
</dbReference>
<comment type="caution">
    <text evidence="3">The sequence shown here is derived from an EMBL/GenBank/DDBJ whole genome shotgun (WGS) entry which is preliminary data.</text>
</comment>
<dbReference type="InterPro" id="IPR019301">
    <property type="entry name" value="Flagellar_prot_FlgJ_N"/>
</dbReference>
<sequence>MKIESSTQLSQSLAIDPTHLENITGNSEAGVKQAAEQFEAIFLQLVLKSMDSTTKTMAGDNGFFNSNEQAQFRDMHNAQTAQHLASTHQLGLAEAIIKQFDEKITPIENTFKNSQTLVANDHHKDAENVEPTKSYDIYAGSAFVQPLNANTIR</sequence>
<keyword evidence="4" id="KW-1185">Reference proteome</keyword>
<keyword evidence="1" id="KW-1005">Bacterial flagellum biogenesis</keyword>
<dbReference type="Proteomes" id="UP001161408">
    <property type="component" value="Unassembled WGS sequence"/>
</dbReference>
<proteinExistence type="predicted"/>
<gene>
    <name evidence="3" type="ORF">GCM10007914_23640</name>
</gene>
<dbReference type="GO" id="GO:0044781">
    <property type="term" value="P:bacterial-type flagellum organization"/>
    <property type="evidence" value="ECO:0007669"/>
    <property type="project" value="UniProtKB-KW"/>
</dbReference>
<evidence type="ECO:0000313" key="3">
    <source>
        <dbReference type="EMBL" id="GLQ03483.1"/>
    </source>
</evidence>
<accession>A0AA37W5G1</accession>
<feature type="domain" description="Flagellar protein FlgJ N-terminal" evidence="2">
    <location>
        <begin position="48"/>
        <end position="99"/>
    </location>
</feature>
<dbReference type="EMBL" id="BSNE01000014">
    <property type="protein sequence ID" value="GLQ03483.1"/>
    <property type="molecule type" value="Genomic_DNA"/>
</dbReference>
<dbReference type="Pfam" id="PF10135">
    <property type="entry name" value="Rod-binding"/>
    <property type="match status" value="1"/>
</dbReference>
<evidence type="ECO:0000259" key="2">
    <source>
        <dbReference type="Pfam" id="PF10135"/>
    </source>
</evidence>
<protein>
    <recommendedName>
        <fullName evidence="2">Flagellar protein FlgJ N-terminal domain-containing protein</fullName>
    </recommendedName>
</protein>
<reference evidence="3" key="2">
    <citation type="submission" date="2023-01" db="EMBL/GenBank/DDBJ databases">
        <title>Draft genome sequence of Pseudoalteromonas tetraodonis strain NBRC 103034.</title>
        <authorList>
            <person name="Sun Q."/>
            <person name="Mori K."/>
        </authorList>
    </citation>
    <scope>NUCLEOTIDE SEQUENCE</scope>
    <source>
        <strain evidence="3">NBRC 103034</strain>
    </source>
</reference>
<name>A0AA37W5G1_9GAMM</name>
<dbReference type="AlphaFoldDB" id="A0AA37W5G1"/>
<evidence type="ECO:0000256" key="1">
    <source>
        <dbReference type="ARBA" id="ARBA00022795"/>
    </source>
</evidence>
<dbReference type="GeneID" id="99693596"/>
<reference evidence="3" key="1">
    <citation type="journal article" date="2014" name="Int. J. Syst. Evol. Microbiol.">
        <title>Complete genome sequence of Corynebacterium casei LMG S-19264T (=DSM 44701T), isolated from a smear-ripened cheese.</title>
        <authorList>
            <consortium name="US DOE Joint Genome Institute (JGI-PGF)"/>
            <person name="Walter F."/>
            <person name="Albersmeier A."/>
            <person name="Kalinowski J."/>
            <person name="Ruckert C."/>
        </authorList>
    </citation>
    <scope>NUCLEOTIDE SEQUENCE</scope>
    <source>
        <strain evidence="3">NBRC 103034</strain>
    </source>
</reference>
<evidence type="ECO:0000313" key="4">
    <source>
        <dbReference type="Proteomes" id="UP001161408"/>
    </source>
</evidence>
<organism evidence="3 4">
    <name type="scientific">Pseudoalteromonas tetraodonis GFC</name>
    <dbReference type="NCBI Taxonomy" id="1315271"/>
    <lineage>
        <taxon>Bacteria</taxon>
        <taxon>Pseudomonadati</taxon>
        <taxon>Pseudomonadota</taxon>
        <taxon>Gammaproteobacteria</taxon>
        <taxon>Alteromonadales</taxon>
        <taxon>Pseudoalteromonadaceae</taxon>
        <taxon>Pseudoalteromonas</taxon>
    </lineage>
</organism>